<evidence type="ECO:0000313" key="4">
    <source>
        <dbReference type="Proteomes" id="UP001498398"/>
    </source>
</evidence>
<name>A0ABR1IWA3_9AGAR</name>
<evidence type="ECO:0000256" key="1">
    <source>
        <dbReference type="SAM" id="MobiDB-lite"/>
    </source>
</evidence>
<evidence type="ECO:0000313" key="3">
    <source>
        <dbReference type="EMBL" id="KAK7442953.1"/>
    </source>
</evidence>
<feature type="compositionally biased region" description="Polar residues" evidence="1">
    <location>
        <begin position="191"/>
        <end position="204"/>
    </location>
</feature>
<comment type="caution">
    <text evidence="3">The sequence shown here is derived from an EMBL/GenBank/DDBJ whole genome shotgun (WGS) entry which is preliminary data.</text>
</comment>
<gene>
    <name evidence="3" type="primary">FPR3_3</name>
    <name evidence="3" type="ORF">VKT23_015897</name>
</gene>
<feature type="region of interest" description="Disordered" evidence="1">
    <location>
        <begin position="153"/>
        <end position="230"/>
    </location>
</feature>
<dbReference type="InterPro" id="IPR041232">
    <property type="entry name" value="NPL"/>
</dbReference>
<evidence type="ECO:0000259" key="2">
    <source>
        <dbReference type="Pfam" id="PF17800"/>
    </source>
</evidence>
<dbReference type="Pfam" id="PF17800">
    <property type="entry name" value="NPL"/>
    <property type="match status" value="1"/>
</dbReference>
<dbReference type="GO" id="GO:0003755">
    <property type="term" value="F:peptidyl-prolyl cis-trans isomerase activity"/>
    <property type="evidence" value="ECO:0007669"/>
    <property type="project" value="UniProtKB-EC"/>
</dbReference>
<protein>
    <submittedName>
        <fullName evidence="3">Peptidylprolyl isomerase fpr3</fullName>
        <ecNumber evidence="3">5.2.1.8</ecNumber>
    </submittedName>
</protein>
<feature type="domain" description="Nucleoplasmin-like" evidence="2">
    <location>
        <begin position="57"/>
        <end position="148"/>
    </location>
</feature>
<keyword evidence="3" id="KW-0413">Isomerase</keyword>
<proteinExistence type="predicted"/>
<accession>A0ABR1IWA3</accession>
<reference evidence="3 4" key="1">
    <citation type="submission" date="2024-01" db="EMBL/GenBank/DDBJ databases">
        <title>A draft genome for the cacao thread blight pathogen Marasmiellus scandens.</title>
        <authorList>
            <person name="Baruah I.K."/>
            <person name="Leung J."/>
            <person name="Bukari Y."/>
            <person name="Amoako-Attah I."/>
            <person name="Meinhardt L.W."/>
            <person name="Bailey B.A."/>
            <person name="Cohen S.P."/>
        </authorList>
    </citation>
    <scope>NUCLEOTIDE SEQUENCE [LARGE SCALE GENOMIC DNA]</scope>
    <source>
        <strain evidence="3 4">GH-19</strain>
    </source>
</reference>
<keyword evidence="4" id="KW-1185">Reference proteome</keyword>
<sequence length="230" mass="25086">MLRSGARMSAKGRFCAQTVYLSSEVYAMANVLHVFLCSSLDSYTPFATRAPAQTMRFWTYNFDPASPKIITPRGVLHITNVAIKEVFDAYTRTTLTLTQPGHSFDNGVVVAALTPGRTEFAMINVKLEQGAPIIFRADGPNILSVIGWIEEGPSPLQQKPSLSSVPGPSKKRPRDNTDDEESDQQPPPKRPQTSSKNGETSTQPGKRASTRASTADLKEKKKATSISGEE</sequence>
<organism evidence="3 4">
    <name type="scientific">Marasmiellus scandens</name>
    <dbReference type="NCBI Taxonomy" id="2682957"/>
    <lineage>
        <taxon>Eukaryota</taxon>
        <taxon>Fungi</taxon>
        <taxon>Dikarya</taxon>
        <taxon>Basidiomycota</taxon>
        <taxon>Agaricomycotina</taxon>
        <taxon>Agaricomycetes</taxon>
        <taxon>Agaricomycetidae</taxon>
        <taxon>Agaricales</taxon>
        <taxon>Marasmiineae</taxon>
        <taxon>Omphalotaceae</taxon>
        <taxon>Marasmiellus</taxon>
    </lineage>
</organism>
<dbReference type="Gene3D" id="2.60.120.340">
    <property type="entry name" value="Nucleoplasmin core domain"/>
    <property type="match status" value="1"/>
</dbReference>
<dbReference type="EC" id="5.2.1.8" evidence="3"/>
<feature type="compositionally biased region" description="Low complexity" evidence="1">
    <location>
        <begin position="153"/>
        <end position="166"/>
    </location>
</feature>
<dbReference type="Proteomes" id="UP001498398">
    <property type="component" value="Unassembled WGS sequence"/>
</dbReference>
<dbReference type="EMBL" id="JBANRG010000056">
    <property type="protein sequence ID" value="KAK7442953.1"/>
    <property type="molecule type" value="Genomic_DNA"/>
</dbReference>